<keyword evidence="1" id="KW-0472">Membrane</keyword>
<dbReference type="EMBL" id="VIRS01000022">
    <property type="protein sequence ID" value="TQS41795.1"/>
    <property type="molecule type" value="Genomic_DNA"/>
</dbReference>
<keyword evidence="3" id="KW-1185">Reference proteome</keyword>
<comment type="caution">
    <text evidence="2">The sequence shown here is derived from an EMBL/GenBank/DDBJ whole genome shotgun (WGS) entry which is preliminary data.</text>
</comment>
<dbReference type="RefSeq" id="WP_142707754.1">
    <property type="nucleotide sequence ID" value="NZ_VIRS01000022.1"/>
</dbReference>
<sequence>MQLGTLADVAEVFSALGSLAAVVVAALVANKTLREVRIDRKLRVRPFVAFQMGGEQILIGSRTFRWRIGGLDPDWVEKNFAHIPEDAEVLDLESAHLYGELENLGGGVAIGIQTVWTPDEMGIAGEMFSLGSDKLEQLKYAKHVNTIAPIPAILKGGESAQLGRLPTFLVLDLEKQLTEINGHVELLYKDLEGDTFSTRQRFHFWRHEPKDGGTVYGVTFYEIAADSLSLRSSGKSRKSG</sequence>
<keyword evidence="1" id="KW-0812">Transmembrane</keyword>
<evidence type="ECO:0000256" key="1">
    <source>
        <dbReference type="SAM" id="Phobius"/>
    </source>
</evidence>
<feature type="transmembrane region" description="Helical" evidence="1">
    <location>
        <begin position="12"/>
        <end position="33"/>
    </location>
</feature>
<dbReference type="OrthoDB" id="9873118at2"/>
<gene>
    <name evidence="2" type="ORF">FL583_27555</name>
</gene>
<proteinExistence type="predicted"/>
<evidence type="ECO:0000313" key="2">
    <source>
        <dbReference type="EMBL" id="TQS41795.1"/>
    </source>
</evidence>
<keyword evidence="1" id="KW-1133">Transmembrane helix</keyword>
<organism evidence="2 3">
    <name type="scientific">Cryptosporangium phraense</name>
    <dbReference type="NCBI Taxonomy" id="2593070"/>
    <lineage>
        <taxon>Bacteria</taxon>
        <taxon>Bacillati</taxon>
        <taxon>Actinomycetota</taxon>
        <taxon>Actinomycetes</taxon>
        <taxon>Cryptosporangiales</taxon>
        <taxon>Cryptosporangiaceae</taxon>
        <taxon>Cryptosporangium</taxon>
    </lineage>
</organism>
<reference evidence="2 3" key="1">
    <citation type="submission" date="2019-07" db="EMBL/GenBank/DDBJ databases">
        <title>Cryptosporangium phraense sp. nov., isolated from plant litter.</title>
        <authorList>
            <person name="Suriyachadkun C."/>
        </authorList>
    </citation>
    <scope>NUCLEOTIDE SEQUENCE [LARGE SCALE GENOMIC DNA]</scope>
    <source>
        <strain evidence="2 3">A-T 5661</strain>
    </source>
</reference>
<dbReference type="Proteomes" id="UP000317982">
    <property type="component" value="Unassembled WGS sequence"/>
</dbReference>
<protein>
    <submittedName>
        <fullName evidence="2">Uncharacterized protein</fullName>
    </submittedName>
</protein>
<name>A0A545AM36_9ACTN</name>
<dbReference type="AlphaFoldDB" id="A0A545AM36"/>
<dbReference type="InParanoid" id="A0A545AM36"/>
<accession>A0A545AM36</accession>
<evidence type="ECO:0000313" key="3">
    <source>
        <dbReference type="Proteomes" id="UP000317982"/>
    </source>
</evidence>